<name>A0A1J5SHS8_9ZZZZ</name>
<dbReference type="AlphaFoldDB" id="A0A1J5SHS8"/>
<protein>
    <submittedName>
        <fullName evidence="2">Peptidoglycan-N-acetylmuramic acid deacetylase PdaA</fullName>
        <ecNumber evidence="2">3.5.1.-</ecNumber>
    </submittedName>
</protein>
<dbReference type="EMBL" id="MLJW01000034">
    <property type="protein sequence ID" value="OIR08025.1"/>
    <property type="molecule type" value="Genomic_DNA"/>
</dbReference>
<proteinExistence type="predicted"/>
<keyword evidence="2" id="KW-0378">Hydrolase</keyword>
<comment type="caution">
    <text evidence="2">The sequence shown here is derived from an EMBL/GenBank/DDBJ whole genome shotgun (WGS) entry which is preliminary data.</text>
</comment>
<reference evidence="2" key="1">
    <citation type="submission" date="2016-10" db="EMBL/GenBank/DDBJ databases">
        <title>Sequence of Gallionella enrichment culture.</title>
        <authorList>
            <person name="Poehlein A."/>
            <person name="Muehling M."/>
            <person name="Daniel R."/>
        </authorList>
    </citation>
    <scope>NUCLEOTIDE SEQUENCE</scope>
</reference>
<dbReference type="PANTHER" id="PTHR10587:SF134">
    <property type="entry name" value="SECRETED PROTEIN"/>
    <property type="match status" value="1"/>
</dbReference>
<dbReference type="InterPro" id="IPR011330">
    <property type="entry name" value="Glyco_hydro/deAcase_b/a-brl"/>
</dbReference>
<dbReference type="SUPFAM" id="SSF88713">
    <property type="entry name" value="Glycoside hydrolase/deacetylase"/>
    <property type="match status" value="1"/>
</dbReference>
<dbReference type="Gene3D" id="3.20.20.370">
    <property type="entry name" value="Glycoside hydrolase/deacetylase"/>
    <property type="match status" value="1"/>
</dbReference>
<dbReference type="PANTHER" id="PTHR10587">
    <property type="entry name" value="GLYCOSYL TRANSFERASE-RELATED"/>
    <property type="match status" value="1"/>
</dbReference>
<dbReference type="InterPro" id="IPR002509">
    <property type="entry name" value="NODB_dom"/>
</dbReference>
<organism evidence="2">
    <name type="scientific">mine drainage metagenome</name>
    <dbReference type="NCBI Taxonomy" id="410659"/>
    <lineage>
        <taxon>unclassified sequences</taxon>
        <taxon>metagenomes</taxon>
        <taxon>ecological metagenomes</taxon>
    </lineage>
</organism>
<dbReference type="Pfam" id="PF01522">
    <property type="entry name" value="Polysacc_deac_1"/>
    <property type="match status" value="1"/>
</dbReference>
<dbReference type="PROSITE" id="PS51677">
    <property type="entry name" value="NODB"/>
    <property type="match status" value="1"/>
</dbReference>
<sequence>MCRAWRRPDIMPTWISRAALAWLLLLLPALPAAAKVITRLPTADKVVALTFDACESRTPAFLDHGISDFLVAHQIPFTIFVSGRFARHNGAALAALGKLDFVELENHSMNHFNHMERLPDQAIRQELAEADAALFQASGRHSRYFRFPAGNYDARSLAVVEQAGYKVVHWSFASGDPGRSVTPAHLTEWVLLKTRPGDILIFHINGRGWSTARALPGIVAALQRRGYRFTRLDRMLP</sequence>
<dbReference type="GO" id="GO:0016810">
    <property type="term" value="F:hydrolase activity, acting on carbon-nitrogen (but not peptide) bonds"/>
    <property type="evidence" value="ECO:0007669"/>
    <property type="project" value="InterPro"/>
</dbReference>
<dbReference type="EC" id="3.5.1.-" evidence="2"/>
<dbReference type="InterPro" id="IPR050248">
    <property type="entry name" value="Polysacc_deacetylase_ArnD"/>
</dbReference>
<dbReference type="GO" id="GO:0005975">
    <property type="term" value="P:carbohydrate metabolic process"/>
    <property type="evidence" value="ECO:0007669"/>
    <property type="project" value="InterPro"/>
</dbReference>
<feature type="domain" description="NodB homology" evidence="1">
    <location>
        <begin position="45"/>
        <end position="230"/>
    </location>
</feature>
<evidence type="ECO:0000313" key="2">
    <source>
        <dbReference type="EMBL" id="OIR08025.1"/>
    </source>
</evidence>
<evidence type="ECO:0000259" key="1">
    <source>
        <dbReference type="PROSITE" id="PS51677"/>
    </source>
</evidence>
<accession>A0A1J5SHS8</accession>
<gene>
    <name evidence="2" type="primary">pdaA</name>
    <name evidence="2" type="ORF">GALL_98880</name>
</gene>